<name>A0A4Y7SPV8_COPMI</name>
<keyword evidence="2" id="KW-1133">Transmembrane helix</keyword>
<dbReference type="EMBL" id="QPFP01000075">
    <property type="protein sequence ID" value="TEB23654.1"/>
    <property type="molecule type" value="Genomic_DNA"/>
</dbReference>
<keyword evidence="5" id="KW-1185">Reference proteome</keyword>
<gene>
    <name evidence="4" type="ORF">FA13DRAFT_1739836</name>
</gene>
<feature type="domain" description="DUF6533" evidence="3">
    <location>
        <begin position="29"/>
        <end position="73"/>
    </location>
</feature>
<organism evidence="4 5">
    <name type="scientific">Coprinellus micaceus</name>
    <name type="common">Glistening ink-cap mushroom</name>
    <name type="synonym">Coprinus micaceus</name>
    <dbReference type="NCBI Taxonomy" id="71717"/>
    <lineage>
        <taxon>Eukaryota</taxon>
        <taxon>Fungi</taxon>
        <taxon>Dikarya</taxon>
        <taxon>Basidiomycota</taxon>
        <taxon>Agaricomycotina</taxon>
        <taxon>Agaricomycetes</taxon>
        <taxon>Agaricomycetidae</taxon>
        <taxon>Agaricales</taxon>
        <taxon>Agaricineae</taxon>
        <taxon>Psathyrellaceae</taxon>
        <taxon>Coprinellus</taxon>
    </lineage>
</organism>
<protein>
    <recommendedName>
        <fullName evidence="3">DUF6533 domain-containing protein</fullName>
    </recommendedName>
</protein>
<evidence type="ECO:0000256" key="2">
    <source>
        <dbReference type="SAM" id="Phobius"/>
    </source>
</evidence>
<dbReference type="OrthoDB" id="2895638at2759"/>
<sequence length="372" mass="41562">MSTPGLKLSQEEMQAFLLEAMKTTRVSQYIMLAGRTFFVFYWLDNLAEEVDKIWNGEWRTGKVLFLLTTYSVLARGFVDLPSQMTFFLMSSKSCWNYAIVTQMFVLVQTYAPAGSILLTLHALLGAKRKHLIIIVVFYSVFMIFAAIMVALGIAGLKAHEAVFPTKLVAPCMFRQDAYVMNTILTYANVAREAVVLIFGGWVVFTRYKKQDDFLIRAIRRDGGAYLIVAFLLGVVAAILRTPNFPIYDVYGIVQETRLVAYPILANRLLLNLRDTTDYTTRTAVSNILFESSRFDEEQEGDDVINEVFRSGPQSNDLSGSCKGYLARDLAEGGCSPEDEGDDDESMAGPSTTLATGVDRRIPLSSRHNGSMV</sequence>
<dbReference type="Proteomes" id="UP000298030">
    <property type="component" value="Unassembled WGS sequence"/>
</dbReference>
<accession>A0A4Y7SPV8</accession>
<evidence type="ECO:0000256" key="1">
    <source>
        <dbReference type="SAM" id="MobiDB-lite"/>
    </source>
</evidence>
<feature type="compositionally biased region" description="Acidic residues" evidence="1">
    <location>
        <begin position="336"/>
        <end position="345"/>
    </location>
</feature>
<comment type="caution">
    <text evidence="4">The sequence shown here is derived from an EMBL/GenBank/DDBJ whole genome shotgun (WGS) entry which is preliminary data.</text>
</comment>
<proteinExistence type="predicted"/>
<dbReference type="Pfam" id="PF20151">
    <property type="entry name" value="DUF6533"/>
    <property type="match status" value="1"/>
</dbReference>
<keyword evidence="2" id="KW-0472">Membrane</keyword>
<feature type="transmembrane region" description="Helical" evidence="2">
    <location>
        <begin position="63"/>
        <end position="78"/>
    </location>
</feature>
<evidence type="ECO:0000259" key="3">
    <source>
        <dbReference type="Pfam" id="PF20151"/>
    </source>
</evidence>
<dbReference type="InterPro" id="IPR045340">
    <property type="entry name" value="DUF6533"/>
</dbReference>
<feature type="region of interest" description="Disordered" evidence="1">
    <location>
        <begin position="332"/>
        <end position="372"/>
    </location>
</feature>
<feature type="transmembrane region" description="Helical" evidence="2">
    <location>
        <begin position="131"/>
        <end position="156"/>
    </location>
</feature>
<evidence type="ECO:0000313" key="4">
    <source>
        <dbReference type="EMBL" id="TEB23654.1"/>
    </source>
</evidence>
<feature type="transmembrane region" description="Helical" evidence="2">
    <location>
        <begin position="183"/>
        <end position="204"/>
    </location>
</feature>
<feature type="transmembrane region" description="Helical" evidence="2">
    <location>
        <begin position="98"/>
        <end position="124"/>
    </location>
</feature>
<keyword evidence="2" id="KW-0812">Transmembrane</keyword>
<dbReference type="AlphaFoldDB" id="A0A4Y7SPV8"/>
<evidence type="ECO:0000313" key="5">
    <source>
        <dbReference type="Proteomes" id="UP000298030"/>
    </source>
</evidence>
<feature type="transmembrane region" description="Helical" evidence="2">
    <location>
        <begin position="224"/>
        <end position="241"/>
    </location>
</feature>
<reference evidence="4 5" key="1">
    <citation type="journal article" date="2019" name="Nat. Ecol. Evol.">
        <title>Megaphylogeny resolves global patterns of mushroom evolution.</title>
        <authorList>
            <person name="Varga T."/>
            <person name="Krizsan K."/>
            <person name="Foldi C."/>
            <person name="Dima B."/>
            <person name="Sanchez-Garcia M."/>
            <person name="Sanchez-Ramirez S."/>
            <person name="Szollosi G.J."/>
            <person name="Szarkandi J.G."/>
            <person name="Papp V."/>
            <person name="Albert L."/>
            <person name="Andreopoulos W."/>
            <person name="Angelini C."/>
            <person name="Antonin V."/>
            <person name="Barry K.W."/>
            <person name="Bougher N.L."/>
            <person name="Buchanan P."/>
            <person name="Buyck B."/>
            <person name="Bense V."/>
            <person name="Catcheside P."/>
            <person name="Chovatia M."/>
            <person name="Cooper J."/>
            <person name="Damon W."/>
            <person name="Desjardin D."/>
            <person name="Finy P."/>
            <person name="Geml J."/>
            <person name="Haridas S."/>
            <person name="Hughes K."/>
            <person name="Justo A."/>
            <person name="Karasinski D."/>
            <person name="Kautmanova I."/>
            <person name="Kiss B."/>
            <person name="Kocsube S."/>
            <person name="Kotiranta H."/>
            <person name="LaButti K.M."/>
            <person name="Lechner B.E."/>
            <person name="Liimatainen K."/>
            <person name="Lipzen A."/>
            <person name="Lukacs Z."/>
            <person name="Mihaltcheva S."/>
            <person name="Morgado L.N."/>
            <person name="Niskanen T."/>
            <person name="Noordeloos M.E."/>
            <person name="Ohm R.A."/>
            <person name="Ortiz-Santana B."/>
            <person name="Ovrebo C."/>
            <person name="Racz N."/>
            <person name="Riley R."/>
            <person name="Savchenko A."/>
            <person name="Shiryaev A."/>
            <person name="Soop K."/>
            <person name="Spirin V."/>
            <person name="Szebenyi C."/>
            <person name="Tomsovsky M."/>
            <person name="Tulloss R.E."/>
            <person name="Uehling J."/>
            <person name="Grigoriev I.V."/>
            <person name="Vagvolgyi C."/>
            <person name="Papp T."/>
            <person name="Martin F.M."/>
            <person name="Miettinen O."/>
            <person name="Hibbett D.S."/>
            <person name="Nagy L.G."/>
        </authorList>
    </citation>
    <scope>NUCLEOTIDE SEQUENCE [LARGE SCALE GENOMIC DNA]</scope>
    <source>
        <strain evidence="4 5">FP101781</strain>
    </source>
</reference>